<evidence type="ECO:0000313" key="3">
    <source>
        <dbReference type="Proteomes" id="UP000824890"/>
    </source>
</evidence>
<dbReference type="Pfam" id="PF21530">
    <property type="entry name" value="Pif1_2B_dom"/>
    <property type="match status" value="1"/>
</dbReference>
<name>A0ABQ7Z0E4_BRANA</name>
<proteinExistence type="predicted"/>
<accession>A0ABQ7Z0E4</accession>
<dbReference type="SUPFAM" id="SSF52540">
    <property type="entry name" value="P-loop containing nucleoside triphosphate hydrolases"/>
    <property type="match status" value="1"/>
</dbReference>
<feature type="non-terminal residue" evidence="2">
    <location>
        <position position="1"/>
    </location>
</feature>
<dbReference type="Proteomes" id="UP000824890">
    <property type="component" value="Unassembled WGS sequence"/>
</dbReference>
<gene>
    <name evidence="2" type="ORF">HID58_071019</name>
</gene>
<dbReference type="PANTHER" id="PTHR23274:SF53">
    <property type="entry name" value="ATP-DEPENDENT DNA HELICASE"/>
    <property type="match status" value="1"/>
</dbReference>
<evidence type="ECO:0000313" key="2">
    <source>
        <dbReference type="EMBL" id="KAH0873657.1"/>
    </source>
</evidence>
<protein>
    <recommendedName>
        <fullName evidence="1">DNA helicase Pif1-like 2B domain-containing protein</fullName>
    </recommendedName>
</protein>
<dbReference type="InterPro" id="IPR027417">
    <property type="entry name" value="P-loop_NTPase"/>
</dbReference>
<dbReference type="EMBL" id="JAGKQM010000016">
    <property type="protein sequence ID" value="KAH0873657.1"/>
    <property type="molecule type" value="Genomic_DNA"/>
</dbReference>
<evidence type="ECO:0000259" key="1">
    <source>
        <dbReference type="Pfam" id="PF21530"/>
    </source>
</evidence>
<comment type="caution">
    <text evidence="2">The sequence shown here is derived from an EMBL/GenBank/DDBJ whole genome shotgun (WGS) entry which is preliminary data.</text>
</comment>
<dbReference type="InterPro" id="IPR049163">
    <property type="entry name" value="Pif1-like_2B_dom"/>
</dbReference>
<organism evidence="2 3">
    <name type="scientific">Brassica napus</name>
    <name type="common">Rape</name>
    <dbReference type="NCBI Taxonomy" id="3708"/>
    <lineage>
        <taxon>Eukaryota</taxon>
        <taxon>Viridiplantae</taxon>
        <taxon>Streptophyta</taxon>
        <taxon>Embryophyta</taxon>
        <taxon>Tracheophyta</taxon>
        <taxon>Spermatophyta</taxon>
        <taxon>Magnoliopsida</taxon>
        <taxon>eudicotyledons</taxon>
        <taxon>Gunneridae</taxon>
        <taxon>Pentapetalae</taxon>
        <taxon>rosids</taxon>
        <taxon>malvids</taxon>
        <taxon>Brassicales</taxon>
        <taxon>Brassicaceae</taxon>
        <taxon>Brassiceae</taxon>
        <taxon>Brassica</taxon>
    </lineage>
</organism>
<dbReference type="PANTHER" id="PTHR23274">
    <property type="entry name" value="DNA HELICASE-RELATED"/>
    <property type="match status" value="1"/>
</dbReference>
<feature type="domain" description="DNA helicase Pif1-like 2B" evidence="1">
    <location>
        <begin position="54"/>
        <end position="76"/>
    </location>
</feature>
<sequence>VCEIWLRFGLPLCICKLAAPPPLFRFICSARNVRCAGELMGVDRLLLDYQLNFSVMMLRNLNQAYGLCNGTRMIVNRRQYPLRLCYAMTINKNQGQSLKQVALYLPWKVFTHGQFDNTGGLKILDDTTYSDGAYGETNIVYKEIFQSHRDAKVSTELVSLVCYL</sequence>
<reference evidence="2 3" key="1">
    <citation type="submission" date="2021-05" db="EMBL/GenBank/DDBJ databases">
        <title>Genome Assembly of Synthetic Allotetraploid Brassica napus Reveals Homoeologous Exchanges between Subgenomes.</title>
        <authorList>
            <person name="Davis J.T."/>
        </authorList>
    </citation>
    <scope>NUCLEOTIDE SEQUENCE [LARGE SCALE GENOMIC DNA]</scope>
    <source>
        <strain evidence="3">cv. Da-Ae</strain>
        <tissue evidence="2">Seedling</tissue>
    </source>
</reference>
<keyword evidence="3" id="KW-1185">Reference proteome</keyword>